<name>A0ABX8RAD7_9CLOT</name>
<accession>A0ABX8RAD7</accession>
<proteinExistence type="predicted"/>
<reference evidence="2" key="1">
    <citation type="submission" date="2021-07" db="EMBL/GenBank/DDBJ databases">
        <title>Complete genome sequence of Crassaminicella sp. 143-21, isolated from a deep-sea hydrothermal vent.</title>
        <authorList>
            <person name="Li X."/>
        </authorList>
    </citation>
    <scope>NUCLEOTIDE SEQUENCE</scope>
    <source>
        <strain evidence="2">143-21</strain>
    </source>
</reference>
<protein>
    <submittedName>
        <fullName evidence="2">Uncharacterized protein</fullName>
    </submittedName>
</protein>
<keyword evidence="3" id="KW-1185">Reference proteome</keyword>
<sequence length="992" mass="118745">MLVEKALMKEEVKLILPNYKEIGEQIEKLRDSLLGMPLGNKKRSDEYYRNNFSILGGRGTGKTSVLLSLMNCLRAKKNINNDFVMPLIVPDKISEASDVLGWIIDSFEDEVNNCVKKYCEKLKGRNFEHSEYFKYCIKEEKTELERLFIKLQEDYVYRKIRYYEVIKENYVGKNEYRKDNLRILNADIELGKTFNKFIDELIFFKKNKLKEDENGKEPLIFIFFDDVDICHERCIEILLTILRYLTHPNIVTITSGDYKIFHEELTMEFLRKDQVFRESLMTKIYSDKEDSYSENKQTALEIRKELSHNYLKKILPPVFRYEIKELSNEDKKDFGYIENNKKDQNKEDNKGHLLKKLKKITNIDEKELEIYLRIFDNTPRGLANVYQFVCDNGEFDIKKRKQLLHIIVDTNNQLKKYKKYIYKMIHLDKKISSDESPRINYELLGLYFYKLYSECNEIEKRRELFDDFVVLFSLLNFFEKIDINLDKRINEQESGKVLIEILKSRNEALYPNVYDIKEDKNKESATDDKKNNGCIKHMKDISNMLKLYDWASEDIFRNKAERFYFEGKIYGKYISKFAKKYFEQINSSFNTDENLDIGGIFKKIYESDPRWVRNKVNFIYENSKTIDEIWKDKCIETIDIMFKLTGKKKSDILKEVNKEAGTDYNKKLIIRKIEAKENLGKGDPEKIKRVFDKLLEWYDDSNEIEFEEYFAELKKLYEEYLIYINCDKENNLERKIDELKTIIKEKGENRLEKIIEEINNNLEETIDYTLSGIAETFDKESLNSWQQVYEVYRDIFLECRKYITPKEKGNKNDEEYYADEEVVLKSDIEEILLKIRSFDILGVNGIVDELLKEFYYINKKVLKNKIKEMKHKIETIGLEKRIKKQIQKYLEIVENSPVEILKGDNRKVGKLRRKLCQEDLKKVFYEYVQASTMIEYLSRKNINDEFSEFRKQIEANQDGKGLGRYLKERVNKRALYKEFNEKFKKEFIKSIG</sequence>
<evidence type="ECO:0000256" key="1">
    <source>
        <dbReference type="SAM" id="Coils"/>
    </source>
</evidence>
<evidence type="ECO:0000313" key="3">
    <source>
        <dbReference type="Proteomes" id="UP000886818"/>
    </source>
</evidence>
<feature type="coiled-coil region" evidence="1">
    <location>
        <begin position="729"/>
        <end position="764"/>
    </location>
</feature>
<dbReference type="EMBL" id="CP078093">
    <property type="protein sequence ID" value="QXM05424.1"/>
    <property type="molecule type" value="Genomic_DNA"/>
</dbReference>
<gene>
    <name evidence="2" type="ORF">KVH43_08495</name>
</gene>
<dbReference type="RefSeq" id="WP_218282123.1">
    <property type="nucleotide sequence ID" value="NZ_CP078093.1"/>
</dbReference>
<dbReference type="Proteomes" id="UP000886818">
    <property type="component" value="Chromosome"/>
</dbReference>
<organism evidence="2 3">
    <name type="scientific">Crassaminicella indica</name>
    <dbReference type="NCBI Taxonomy" id="2855394"/>
    <lineage>
        <taxon>Bacteria</taxon>
        <taxon>Bacillati</taxon>
        <taxon>Bacillota</taxon>
        <taxon>Clostridia</taxon>
        <taxon>Eubacteriales</taxon>
        <taxon>Clostridiaceae</taxon>
        <taxon>Crassaminicella</taxon>
    </lineage>
</organism>
<evidence type="ECO:0000313" key="2">
    <source>
        <dbReference type="EMBL" id="QXM05424.1"/>
    </source>
</evidence>
<keyword evidence="1" id="KW-0175">Coiled coil</keyword>